<evidence type="ECO:0000256" key="1">
    <source>
        <dbReference type="SAM" id="Phobius"/>
    </source>
</evidence>
<keyword evidence="1" id="KW-1133">Transmembrane helix</keyword>
<evidence type="ECO:0000313" key="3">
    <source>
        <dbReference type="Proteomes" id="UP001017257"/>
    </source>
</evidence>
<geneLocation type="plasmid" evidence="2 3">
    <name>pR24_3</name>
</geneLocation>
<proteinExistence type="predicted"/>
<name>A0ABY5S4D0_9HYPH</name>
<dbReference type="Proteomes" id="UP001017257">
    <property type="component" value="Plasmid pR24_3"/>
</dbReference>
<keyword evidence="1" id="KW-0812">Transmembrane</keyword>
<keyword evidence="1" id="KW-0472">Membrane</keyword>
<sequence length="49" mass="5346">MNFLDLEPHAQPEMAQAELDRFGHQAVSIVALALTLSGVSCAILMYVML</sequence>
<gene>
    <name evidence="2" type="ORF">HPT29_028465</name>
</gene>
<reference evidence="2" key="1">
    <citation type="submission" date="2022-08" db="EMBL/GenBank/DDBJ databases">
        <title>Microvirga terrae sp. nov., isolated from soil.</title>
        <authorList>
            <person name="Kim K.H."/>
            <person name="Seo Y.L."/>
            <person name="Kim J.M."/>
            <person name="Lee J.K."/>
            <person name="Han D.M."/>
            <person name="Jeon C.O."/>
        </authorList>
    </citation>
    <scope>NUCLEOTIDE SEQUENCE</scope>
    <source>
        <strain evidence="2">R24</strain>
        <plasmid evidence="2">pR24_3</plasmid>
    </source>
</reference>
<protein>
    <submittedName>
        <fullName evidence="2">Uncharacterized protein</fullName>
    </submittedName>
</protein>
<keyword evidence="2" id="KW-0614">Plasmid</keyword>
<dbReference type="EMBL" id="CP102848">
    <property type="protein sequence ID" value="UVF22837.1"/>
    <property type="molecule type" value="Genomic_DNA"/>
</dbReference>
<keyword evidence="3" id="KW-1185">Reference proteome</keyword>
<organism evidence="2 3">
    <name type="scientific">Microvirga terrae</name>
    <dbReference type="NCBI Taxonomy" id="2740529"/>
    <lineage>
        <taxon>Bacteria</taxon>
        <taxon>Pseudomonadati</taxon>
        <taxon>Pseudomonadota</taxon>
        <taxon>Alphaproteobacteria</taxon>
        <taxon>Hyphomicrobiales</taxon>
        <taxon>Methylobacteriaceae</taxon>
        <taxon>Microvirga</taxon>
    </lineage>
</organism>
<accession>A0ABY5S4D0</accession>
<feature type="transmembrane region" description="Helical" evidence="1">
    <location>
        <begin position="26"/>
        <end position="47"/>
    </location>
</feature>
<evidence type="ECO:0000313" key="2">
    <source>
        <dbReference type="EMBL" id="UVF22837.1"/>
    </source>
</evidence>
<dbReference type="RefSeq" id="WP_173946269.1">
    <property type="nucleotide sequence ID" value="NZ_CP102848.1"/>
</dbReference>